<organism evidence="1">
    <name type="scientific">uncultured prokaryote</name>
    <dbReference type="NCBI Taxonomy" id="198431"/>
    <lineage>
        <taxon>unclassified sequences</taxon>
        <taxon>environmental samples</taxon>
    </lineage>
</organism>
<dbReference type="EMBL" id="LN853254">
    <property type="protein sequence ID" value="CRY95448.1"/>
    <property type="molecule type" value="Genomic_DNA"/>
</dbReference>
<dbReference type="AlphaFoldDB" id="A0A0H5Q0S2"/>
<name>A0A0H5Q0S2_9ZZZZ</name>
<reference evidence="1" key="1">
    <citation type="submission" date="2015-06" db="EMBL/GenBank/DDBJ databases">
        <authorList>
            <person name="Joergensen T."/>
        </authorList>
    </citation>
    <scope>NUCLEOTIDE SEQUENCE</scope>
    <source>
        <plasmid evidence="1">pRGRH0627</plasmid>
    </source>
</reference>
<proteinExistence type="predicted"/>
<reference evidence="1" key="2">
    <citation type="submission" date="2015-07" db="EMBL/GenBank/DDBJ databases">
        <title>Plasmids, circular viruses and viroids from rat gut.</title>
        <authorList>
            <person name="Jorgensen T.J."/>
            <person name="Hansen M.A."/>
            <person name="Xu Z."/>
            <person name="Tabak M.A."/>
            <person name="Sorensen S.J."/>
            <person name="Hansen L.H."/>
        </authorList>
    </citation>
    <scope>NUCLEOTIDE SEQUENCE</scope>
    <source>
        <plasmid evidence="1">pRGRH0627</plasmid>
    </source>
</reference>
<dbReference type="InterPro" id="IPR011664">
    <property type="entry name" value="Abi_system_AbiD/AbiF-like"/>
</dbReference>
<evidence type="ECO:0000313" key="1">
    <source>
        <dbReference type="EMBL" id="CRY95448.1"/>
    </source>
</evidence>
<dbReference type="Pfam" id="PF07751">
    <property type="entry name" value="Abi_2"/>
    <property type="match status" value="1"/>
</dbReference>
<geneLocation type="plasmid" evidence="1">
    <name>pRGRH0627</name>
</geneLocation>
<keyword evidence="1" id="KW-0614">Plasmid</keyword>
<evidence type="ECO:0008006" key="2">
    <source>
        <dbReference type="Google" id="ProtNLM"/>
    </source>
</evidence>
<sequence>MELSNDAVLKIEQALSIPRLSKYENFYKDKGEPYEKSDVLMLYERNLIISNKFFYLLNYFEVVLRNAVVQAIEISFRCNETNSWHENEAFIRSLSRRGRYSPKSMFDSAKEKFPDSPSKMIPELKFVFWQKMLMANYEERIWQGCFNSIFPNATVENRQIFYDWTDQLRELRNRIAHHEPIIFNRNLENDLEVLTKFIYCRCINTYDFIEQSALDLKEYLDF</sequence>
<protein>
    <recommendedName>
        <fullName evidence="2">CAAX protease</fullName>
    </recommendedName>
</protein>
<accession>A0A0H5Q0S2</accession>